<name>A0A2N8U8I1_9BASI</name>
<evidence type="ECO:0000313" key="3">
    <source>
        <dbReference type="Proteomes" id="UP000239563"/>
    </source>
</evidence>
<feature type="compositionally biased region" description="Polar residues" evidence="1">
    <location>
        <begin position="1"/>
        <end position="18"/>
    </location>
</feature>
<feature type="compositionally biased region" description="Basic residues" evidence="1">
    <location>
        <begin position="58"/>
        <end position="67"/>
    </location>
</feature>
<feature type="region of interest" description="Disordered" evidence="1">
    <location>
        <begin position="636"/>
        <end position="664"/>
    </location>
</feature>
<reference evidence="2 3" key="1">
    <citation type="submission" date="2017-02" db="EMBL/GenBank/DDBJ databases">
        <authorList>
            <person name="Peterson S.W."/>
        </authorList>
    </citation>
    <scope>NUCLEOTIDE SEQUENCE [LARGE SCALE GENOMIC DNA]</scope>
    <source>
        <strain evidence="2 3">SRS1_H2-8</strain>
    </source>
</reference>
<feature type="region of interest" description="Disordered" evidence="1">
    <location>
        <begin position="142"/>
        <end position="172"/>
    </location>
</feature>
<evidence type="ECO:0000256" key="1">
    <source>
        <dbReference type="SAM" id="MobiDB-lite"/>
    </source>
</evidence>
<feature type="compositionally biased region" description="Polar residues" evidence="1">
    <location>
        <begin position="105"/>
        <end position="116"/>
    </location>
</feature>
<feature type="region of interest" description="Disordered" evidence="1">
    <location>
        <begin position="270"/>
        <end position="361"/>
    </location>
</feature>
<accession>A0A2N8U8I1</accession>
<feature type="region of interest" description="Disordered" evidence="1">
    <location>
        <begin position="786"/>
        <end position="826"/>
    </location>
</feature>
<feature type="compositionally biased region" description="Basic and acidic residues" evidence="1">
    <location>
        <begin position="87"/>
        <end position="103"/>
    </location>
</feature>
<dbReference type="EMBL" id="LT795055">
    <property type="protein sequence ID" value="SJX61374.1"/>
    <property type="molecule type" value="Genomic_DNA"/>
</dbReference>
<feature type="compositionally biased region" description="Low complexity" evidence="1">
    <location>
        <begin position="321"/>
        <end position="330"/>
    </location>
</feature>
<dbReference type="AlphaFoldDB" id="A0A2N8U8I1"/>
<feature type="region of interest" description="Disordered" evidence="1">
    <location>
        <begin position="721"/>
        <end position="744"/>
    </location>
</feature>
<organism evidence="2 3">
    <name type="scientific">Sporisorium reilianum f. sp. reilianum</name>
    <dbReference type="NCBI Taxonomy" id="72559"/>
    <lineage>
        <taxon>Eukaryota</taxon>
        <taxon>Fungi</taxon>
        <taxon>Dikarya</taxon>
        <taxon>Basidiomycota</taxon>
        <taxon>Ustilaginomycotina</taxon>
        <taxon>Ustilaginomycetes</taxon>
        <taxon>Ustilaginales</taxon>
        <taxon>Ustilaginaceae</taxon>
        <taxon>Sporisorium</taxon>
    </lineage>
</organism>
<feature type="compositionally biased region" description="Low complexity" evidence="1">
    <location>
        <begin position="294"/>
        <end position="307"/>
    </location>
</feature>
<gene>
    <name evidence="2" type="ORF">SRS1_10414</name>
</gene>
<proteinExistence type="predicted"/>
<feature type="region of interest" description="Disordered" evidence="1">
    <location>
        <begin position="682"/>
        <end position="709"/>
    </location>
</feature>
<feature type="region of interest" description="Disordered" evidence="1">
    <location>
        <begin position="417"/>
        <end position="441"/>
    </location>
</feature>
<feature type="compositionally biased region" description="Basic and acidic residues" evidence="1">
    <location>
        <begin position="786"/>
        <end position="803"/>
    </location>
</feature>
<sequence>MSISPSTSMSDRTLSSYGQLDDREQTPVASLESSAEATACITTFSDNGSGKLDTPHSPSRRLGRRPFQRLPIPEFSASKTDGETSDLELRHDCTPSVEARENEESFPQSPGNSPVSRFSPYQDDRSPAAVFARLVFGFHSRDKRDRNRSGSLGSSRRLHPSPPRAPRGAIALEPEDLVVPKKKAVRRKPIPASLFASAAGGKGDTKPRSFSVPDVFAERHFEEEGEVPQRLEATNSLGLFLPTIEATGSATGTDPAVSLSDKVIHDPVAWPQQQRLRRTTRSISDSRYQRRNLSVGATTVSTGSSSARTNPTSRSHDSEGFSDSSNSNSSSDDRSSPQRARTRSGSAPVYPSSALTEDARRYSIEESRPLRRVSRRKQGEMRSVFLSAPPAGFLSTRHLQPLTHNTRTAEEAEAIEVLKTPEAPSQASFGRPPRASMSSPRYVSASATSSFDSGYARGDSGSECGSLGSLGSAGMSTASMLVLQQHIQMHNFQREFGVDVGGPSVDVGGGKEMLEAVSSLSVARAEADETQGERGLVQQYAAMRVEQWPSSESSNVHSTQDSSKNDAPAPAKTPGLRHMFSSPPLPTPSTDAETTLGSLRQRRAKPPIRIALAPSTPHSTFSANVIGAAIPLRKPRSRSILSPTTIHSPPPCPPPSMPLPQLPVPRSAPLIAPCRKLGCKRSFTRSSSTPVSPLDAPAHGQRGTPKSQSCTLVPAAHFGHAASASHDEASTAESSALHTPPLTGGMAVVGARTPLSGRTDSSIATPLTAGPVGGKFDSLLAFLSSDREGGGEKRGRGQSKDAVEGGGEARMSNSAAPDEVVYGLAL</sequence>
<feature type="region of interest" description="Disordered" evidence="1">
    <location>
        <begin position="1"/>
        <end position="123"/>
    </location>
</feature>
<feature type="compositionally biased region" description="Polar residues" evidence="1">
    <location>
        <begin position="548"/>
        <end position="562"/>
    </location>
</feature>
<feature type="compositionally biased region" description="Pro residues" evidence="1">
    <location>
        <begin position="648"/>
        <end position="663"/>
    </location>
</feature>
<feature type="compositionally biased region" description="Polar residues" evidence="1">
    <location>
        <begin position="27"/>
        <end position="48"/>
    </location>
</feature>
<feature type="region of interest" description="Disordered" evidence="1">
    <location>
        <begin position="547"/>
        <end position="594"/>
    </location>
</feature>
<evidence type="ECO:0000313" key="2">
    <source>
        <dbReference type="EMBL" id="SJX61374.1"/>
    </source>
</evidence>
<dbReference type="Proteomes" id="UP000239563">
    <property type="component" value="Chromosome II"/>
</dbReference>
<protein>
    <submittedName>
        <fullName evidence="2">Uncharacterized protein</fullName>
    </submittedName>
</protein>